<protein>
    <submittedName>
        <fullName evidence="2">Uncharacterized protein</fullName>
    </submittedName>
</protein>
<feature type="compositionally biased region" description="Polar residues" evidence="1">
    <location>
        <begin position="21"/>
        <end position="37"/>
    </location>
</feature>
<reference evidence="2 3" key="1">
    <citation type="submission" date="2018-01" db="EMBL/GenBank/DDBJ databases">
        <title>Genome characterization of the sugarcane-associated fungus Trichoderma ghanense CCMA-1212 and their application in lignocelulose bioconversion.</title>
        <authorList>
            <person name="Steindorff A.S."/>
            <person name="Mendes T.D."/>
            <person name="Vilela E.S.D."/>
            <person name="Rodrigues D.S."/>
            <person name="Formighieri E.F."/>
            <person name="Melo I.S."/>
            <person name="Favaro L.C.L."/>
        </authorList>
    </citation>
    <scope>NUCLEOTIDE SEQUENCE [LARGE SCALE GENOMIC DNA]</scope>
    <source>
        <strain evidence="2 3">CCMA-1212</strain>
    </source>
</reference>
<evidence type="ECO:0000256" key="1">
    <source>
        <dbReference type="SAM" id="MobiDB-lite"/>
    </source>
</evidence>
<dbReference type="RefSeq" id="XP_073562535.1">
    <property type="nucleotide sequence ID" value="XM_073699400.1"/>
</dbReference>
<keyword evidence="3" id="KW-1185">Reference proteome</keyword>
<name>A0ABY2HEB1_9HYPO</name>
<proteinExistence type="predicted"/>
<evidence type="ECO:0000313" key="2">
    <source>
        <dbReference type="EMBL" id="TFB06334.1"/>
    </source>
</evidence>
<dbReference type="Proteomes" id="UP001642720">
    <property type="component" value="Unassembled WGS sequence"/>
</dbReference>
<dbReference type="EMBL" id="PPTA01000002">
    <property type="protein sequence ID" value="TFB06334.1"/>
    <property type="molecule type" value="Genomic_DNA"/>
</dbReference>
<dbReference type="GeneID" id="300573850"/>
<feature type="region of interest" description="Disordered" evidence="1">
    <location>
        <begin position="21"/>
        <end position="43"/>
    </location>
</feature>
<sequence length="80" mass="9104">MPRQMLIFPMGIICNATSGPRLQGHQSFSSSKKQQLPANRRASLAEPSIAMASRRPELLHERLFKMKRAWSDALVETRHC</sequence>
<organism evidence="2 3">
    <name type="scientific">Trichoderma ghanense</name>
    <dbReference type="NCBI Taxonomy" id="65468"/>
    <lineage>
        <taxon>Eukaryota</taxon>
        <taxon>Fungi</taxon>
        <taxon>Dikarya</taxon>
        <taxon>Ascomycota</taxon>
        <taxon>Pezizomycotina</taxon>
        <taxon>Sordariomycetes</taxon>
        <taxon>Hypocreomycetidae</taxon>
        <taxon>Hypocreales</taxon>
        <taxon>Hypocreaceae</taxon>
        <taxon>Trichoderma</taxon>
    </lineage>
</organism>
<gene>
    <name evidence="2" type="ORF">CCMA1212_001995</name>
</gene>
<comment type="caution">
    <text evidence="2">The sequence shown here is derived from an EMBL/GenBank/DDBJ whole genome shotgun (WGS) entry which is preliminary data.</text>
</comment>
<accession>A0ABY2HEB1</accession>
<evidence type="ECO:0000313" key="3">
    <source>
        <dbReference type="Proteomes" id="UP001642720"/>
    </source>
</evidence>